<dbReference type="GO" id="GO:0004089">
    <property type="term" value="F:carbonate dehydratase activity"/>
    <property type="evidence" value="ECO:0007669"/>
    <property type="project" value="UniProtKB-EC"/>
</dbReference>
<dbReference type="InterPro" id="IPR036874">
    <property type="entry name" value="Carbonic_anhydrase_sf"/>
</dbReference>
<dbReference type="GO" id="GO:0008270">
    <property type="term" value="F:zinc ion binding"/>
    <property type="evidence" value="ECO:0007669"/>
    <property type="project" value="InterPro"/>
</dbReference>
<feature type="binding site" evidence="7">
    <location>
        <position position="141"/>
    </location>
    <ligand>
        <name>Zn(2+)</name>
        <dbReference type="ChEBI" id="CHEBI:29105"/>
    </ligand>
</feature>
<dbReference type="GO" id="GO:0071244">
    <property type="term" value="P:cellular response to carbon dioxide"/>
    <property type="evidence" value="ECO:0007669"/>
    <property type="project" value="TreeGrafter"/>
</dbReference>
<evidence type="ECO:0000256" key="1">
    <source>
        <dbReference type="ARBA" id="ARBA00006217"/>
    </source>
</evidence>
<evidence type="ECO:0000313" key="10">
    <source>
        <dbReference type="Proteomes" id="UP000467700"/>
    </source>
</evidence>
<keyword evidence="4 7" id="KW-0862">Zinc</keyword>
<feature type="binding site" evidence="7">
    <location>
        <position position="139"/>
    </location>
    <ligand>
        <name>Zn(2+)</name>
        <dbReference type="ChEBI" id="CHEBI:29105"/>
    </ligand>
</feature>
<keyword evidence="3 7" id="KW-0479">Metal-binding</keyword>
<protein>
    <recommendedName>
        <fullName evidence="2">carbonic anhydrase</fullName>
        <ecNumber evidence="2">4.2.1.1</ecNumber>
    </recommendedName>
</protein>
<dbReference type="EMBL" id="CACVBS010000013">
    <property type="protein sequence ID" value="CAA7259144.1"/>
    <property type="molecule type" value="Genomic_DNA"/>
</dbReference>
<feature type="binding site" evidence="7">
    <location>
        <position position="198"/>
    </location>
    <ligand>
        <name>Zn(2+)</name>
        <dbReference type="ChEBI" id="CHEBI:29105"/>
    </ligand>
</feature>
<dbReference type="PANTHER" id="PTHR11002">
    <property type="entry name" value="CARBONIC ANHYDRASE"/>
    <property type="match status" value="1"/>
</dbReference>
<dbReference type="GO" id="GO:0034599">
    <property type="term" value="P:cellular response to oxidative stress"/>
    <property type="evidence" value="ECO:0007669"/>
    <property type="project" value="TreeGrafter"/>
</dbReference>
<accession>A0A8S0W1W7</accession>
<name>A0A8S0W1W7_CYCAE</name>
<comment type="similarity">
    <text evidence="1">Belongs to the beta-class carbonic anhydrase family.</text>
</comment>
<feature type="compositionally biased region" description="Basic and acidic residues" evidence="8">
    <location>
        <begin position="236"/>
        <end position="252"/>
    </location>
</feature>
<dbReference type="AlphaFoldDB" id="A0A8S0W1W7"/>
<evidence type="ECO:0000256" key="4">
    <source>
        <dbReference type="ARBA" id="ARBA00022833"/>
    </source>
</evidence>
<keyword evidence="10" id="KW-1185">Reference proteome</keyword>
<organism evidence="9 10">
    <name type="scientific">Cyclocybe aegerita</name>
    <name type="common">Black poplar mushroom</name>
    <name type="synonym">Agrocybe aegerita</name>
    <dbReference type="NCBI Taxonomy" id="1973307"/>
    <lineage>
        <taxon>Eukaryota</taxon>
        <taxon>Fungi</taxon>
        <taxon>Dikarya</taxon>
        <taxon>Basidiomycota</taxon>
        <taxon>Agaricomycotina</taxon>
        <taxon>Agaricomycetes</taxon>
        <taxon>Agaricomycetidae</taxon>
        <taxon>Agaricales</taxon>
        <taxon>Agaricineae</taxon>
        <taxon>Bolbitiaceae</taxon>
        <taxon>Cyclocybe</taxon>
    </lineage>
</organism>
<gene>
    <name evidence="9" type="ORF">AAE3_LOCUS1522</name>
</gene>
<dbReference type="Pfam" id="PF00484">
    <property type="entry name" value="Pro_CA"/>
    <property type="match status" value="1"/>
</dbReference>
<dbReference type="InterPro" id="IPR001765">
    <property type="entry name" value="Carbonic_anhydrase"/>
</dbReference>
<dbReference type="EC" id="4.2.1.1" evidence="2"/>
<dbReference type="Gene3D" id="3.40.1050.10">
    <property type="entry name" value="Carbonic anhydrase"/>
    <property type="match status" value="1"/>
</dbReference>
<dbReference type="SMART" id="SM00947">
    <property type="entry name" value="Pro_CA"/>
    <property type="match status" value="1"/>
</dbReference>
<dbReference type="SUPFAM" id="SSF53056">
    <property type="entry name" value="beta-carbonic anhydrase, cab"/>
    <property type="match status" value="1"/>
</dbReference>
<dbReference type="PANTHER" id="PTHR11002:SF76">
    <property type="entry name" value="CARBONIC ANHYDRASE"/>
    <property type="match status" value="1"/>
</dbReference>
<evidence type="ECO:0000313" key="9">
    <source>
        <dbReference type="EMBL" id="CAA7259144.1"/>
    </source>
</evidence>
<evidence type="ECO:0000256" key="6">
    <source>
        <dbReference type="ARBA" id="ARBA00048348"/>
    </source>
</evidence>
<dbReference type="Proteomes" id="UP000467700">
    <property type="component" value="Unassembled WGS sequence"/>
</dbReference>
<evidence type="ECO:0000256" key="7">
    <source>
        <dbReference type="PIRSR" id="PIRSR601765-1"/>
    </source>
</evidence>
<keyword evidence="5" id="KW-0456">Lyase</keyword>
<evidence type="ECO:0000256" key="3">
    <source>
        <dbReference type="ARBA" id="ARBA00022723"/>
    </source>
</evidence>
<comment type="catalytic activity">
    <reaction evidence="6">
        <text>hydrogencarbonate + H(+) = CO2 + H2O</text>
        <dbReference type="Rhea" id="RHEA:10748"/>
        <dbReference type="ChEBI" id="CHEBI:15377"/>
        <dbReference type="ChEBI" id="CHEBI:15378"/>
        <dbReference type="ChEBI" id="CHEBI:16526"/>
        <dbReference type="ChEBI" id="CHEBI:17544"/>
        <dbReference type="EC" id="4.2.1.1"/>
    </reaction>
</comment>
<dbReference type="OrthoDB" id="10248475at2759"/>
<proteinExistence type="inferred from homology"/>
<evidence type="ECO:0000256" key="8">
    <source>
        <dbReference type="SAM" id="MobiDB-lite"/>
    </source>
</evidence>
<feature type="binding site" evidence="7">
    <location>
        <position position="195"/>
    </location>
    <ligand>
        <name>Zn(2+)</name>
        <dbReference type="ChEBI" id="CHEBI:29105"/>
    </ligand>
</feature>
<sequence>MMQIANVQVQNRNDNAEIYSPCPRVVFDPRRNVTGLVGCKLTRTLGSLHQHRPDTAGDIIHGSPLTIPKAPIPGGASTTNRTAQALGAQTPLTGSSDPGARPFRTLGQLYDGNKRYRESARVEAEVLADDSPSFMFFGCTDNRISPSAIFNSPKGSTISHNNIANQYSDSDPSADAAIAYAIESLHVQHIIVIGHYGCKGVEMAITRPPTVSDIIKDWLQPISDLYRRARRTEIVKLRDSRKPQRGKPDGVKEAPPANDPGFRALVEENVKHSVNELRGHSLLTETYAKNMMTDKPTSLDVFVHGFVFDEATGEVNDLHVSFGPLGKNIPNVPFKAVQAAKNFHRESYRPGIFKGKTWDFKAHSH</sequence>
<comment type="cofactor">
    <cofactor evidence="7">
        <name>Zn(2+)</name>
        <dbReference type="ChEBI" id="CHEBI:29105"/>
    </cofactor>
    <text evidence="7">Binds 1 zinc ion per subunit.</text>
</comment>
<evidence type="ECO:0000256" key="2">
    <source>
        <dbReference type="ARBA" id="ARBA00012925"/>
    </source>
</evidence>
<comment type="caution">
    <text evidence="9">The sequence shown here is derived from an EMBL/GenBank/DDBJ whole genome shotgun (WGS) entry which is preliminary data.</text>
</comment>
<evidence type="ECO:0000256" key="5">
    <source>
        <dbReference type="ARBA" id="ARBA00023239"/>
    </source>
</evidence>
<dbReference type="SMR" id="A0A8S0W1W7"/>
<feature type="region of interest" description="Disordered" evidence="8">
    <location>
        <begin position="236"/>
        <end position="261"/>
    </location>
</feature>
<reference evidence="9 10" key="1">
    <citation type="submission" date="2020-01" db="EMBL/GenBank/DDBJ databases">
        <authorList>
            <person name="Gupta K D."/>
        </authorList>
    </citation>
    <scope>NUCLEOTIDE SEQUENCE [LARGE SCALE GENOMIC DNA]</scope>
</reference>